<dbReference type="OrthoDB" id="212719at2"/>
<dbReference type="RefSeq" id="WP_047753719.1">
    <property type="nucleotide sequence ID" value="NZ_CAJUHA010000002.1"/>
</dbReference>
<evidence type="ECO:0000313" key="2">
    <source>
        <dbReference type="Proteomes" id="UP000035159"/>
    </source>
</evidence>
<dbReference type="Proteomes" id="UP000035159">
    <property type="component" value="Chromosome"/>
</dbReference>
<accession>A0A0G2ZAH9</accession>
<dbReference type="EMBL" id="CP011232">
    <property type="protein sequence ID" value="AKI96584.1"/>
    <property type="molecule type" value="Genomic_DNA"/>
</dbReference>
<name>A0A0G2ZAH9_9BACT</name>
<dbReference type="STRING" id="1330330.IX53_00720"/>
<protein>
    <submittedName>
        <fullName evidence="1">Uncharacterized protein</fullName>
    </submittedName>
</protein>
<dbReference type="AlphaFoldDB" id="A0A0G2ZAH9"/>
<organism evidence="1 2">
    <name type="scientific">Kosmotoga pacifica</name>
    <dbReference type="NCBI Taxonomy" id="1330330"/>
    <lineage>
        <taxon>Bacteria</taxon>
        <taxon>Thermotogati</taxon>
        <taxon>Thermotogota</taxon>
        <taxon>Thermotogae</taxon>
        <taxon>Kosmotogales</taxon>
        <taxon>Kosmotogaceae</taxon>
        <taxon>Kosmotoga</taxon>
    </lineage>
</organism>
<evidence type="ECO:0000313" key="1">
    <source>
        <dbReference type="EMBL" id="AKI96584.1"/>
    </source>
</evidence>
<proteinExistence type="predicted"/>
<gene>
    <name evidence="1" type="ORF">IX53_00720</name>
</gene>
<sequence>MAISTIVKNKRDGKLIIKDGNATTPASFEVAFAEGDFTFTPPAEGDPIIVKDKKGAFAHAKKGDALANLGKVSFSFKYCDKNAYEALTCGTVDGVAWVSTSDGDATIPYDTVDIVYEIYADDGVTVEETYTFTKVWFNPGNIQFKEGEEANTMSAEGVIFGTWSVT</sequence>
<dbReference type="PATRIC" id="fig|1330330.3.peg.136"/>
<reference evidence="1 2" key="1">
    <citation type="submission" date="2015-04" db="EMBL/GenBank/DDBJ databases">
        <title>Complete Genome Sequence of Kosmotoga pacifica SLHLJ1.</title>
        <authorList>
            <person name="Jiang L.J."/>
            <person name="Shao Z.Z."/>
            <person name="Jebbar M."/>
        </authorList>
    </citation>
    <scope>NUCLEOTIDE SEQUENCE [LARGE SCALE GENOMIC DNA]</scope>
    <source>
        <strain evidence="1 2">SLHLJ1</strain>
    </source>
</reference>
<keyword evidence="2" id="KW-1185">Reference proteome</keyword>
<dbReference type="KEGG" id="kpf:IX53_00720"/>